<sequence length="406" mass="44077">MRFELFVGFRYLRGKRKNAFISIITFFSIFGVMIGVMTLIVVLGVMTGFDRKLLKTVLGTTSHIVVSGDGGIQEYEHVIRTVRQVPGVVEAAPFFAGQVLLRSEANVLGAALRGVIPEEEQKVSAFAEYLRGELSDNGIVLGTELARQLRVMVGDTVQVISPYFVSTPAGQVPYKKALTVTGFYGSGMYEYDASFCFVTLAQAQRLFGVEGTIAGIEVKINDPFQAGAVAGMIAAKLGGNFWARSWMDLNRTFLAALRHEKIIMAIILVLIIVVAAFNIASTLIMVVMEKTRDIGILKSIGASMGSVMTIFIIDGLLVGSIGTVLGVVFGYALANSLDSVVNFMGRVLGIELFPSSIYYFDKIPVDTSVFDTCWIAGSALALTLVASLYPAWQASRLHPVEALRYE</sequence>
<feature type="domain" description="MacB-like periplasmic core" evidence="10">
    <location>
        <begin position="25"/>
        <end position="233"/>
    </location>
</feature>
<keyword evidence="4" id="KW-1003">Cell membrane</keyword>
<reference evidence="11 12" key="1">
    <citation type="journal article" date="2017" name="ISME J.">
        <title>Energy and carbon metabolisms in a deep terrestrial subsurface fluid microbial community.</title>
        <authorList>
            <person name="Momper L."/>
            <person name="Jungbluth S.P."/>
            <person name="Lee M.D."/>
            <person name="Amend J.P."/>
        </authorList>
    </citation>
    <scope>NUCLEOTIDE SEQUENCE [LARGE SCALE GENOMIC DNA]</scope>
    <source>
        <strain evidence="11">SURF_17</strain>
    </source>
</reference>
<feature type="domain" description="ABC3 transporter permease C-terminal" evidence="9">
    <location>
        <begin position="266"/>
        <end position="399"/>
    </location>
</feature>
<organism evidence="11 12">
    <name type="scientific">Candidatus Abyssobacteria bacterium SURF_17</name>
    <dbReference type="NCBI Taxonomy" id="2093361"/>
    <lineage>
        <taxon>Bacteria</taxon>
        <taxon>Pseudomonadati</taxon>
        <taxon>Candidatus Hydrogenedentota</taxon>
        <taxon>Candidatus Abyssobacteria</taxon>
    </lineage>
</organism>
<accession>A0A419F7Z1</accession>
<evidence type="ECO:0000259" key="10">
    <source>
        <dbReference type="Pfam" id="PF12704"/>
    </source>
</evidence>
<comment type="similarity">
    <text evidence="2">Belongs to the ABC-4 integral membrane protein family. LolC/E subfamily.</text>
</comment>
<dbReference type="InterPro" id="IPR025857">
    <property type="entry name" value="MacB_PCD"/>
</dbReference>
<dbReference type="Pfam" id="PF02687">
    <property type="entry name" value="FtsX"/>
    <property type="match status" value="1"/>
</dbReference>
<dbReference type="GO" id="GO:0042953">
    <property type="term" value="P:lipoprotein transport"/>
    <property type="evidence" value="ECO:0007669"/>
    <property type="project" value="InterPro"/>
</dbReference>
<name>A0A419F7Z1_9BACT</name>
<evidence type="ECO:0000256" key="6">
    <source>
        <dbReference type="ARBA" id="ARBA00022989"/>
    </source>
</evidence>
<dbReference type="InterPro" id="IPR011925">
    <property type="entry name" value="LolCE_TM"/>
</dbReference>
<keyword evidence="11" id="KW-0449">Lipoprotein</keyword>
<evidence type="ECO:0000313" key="11">
    <source>
        <dbReference type="EMBL" id="RJP74533.1"/>
    </source>
</evidence>
<dbReference type="InterPro" id="IPR003838">
    <property type="entry name" value="ABC3_permease_C"/>
</dbReference>
<dbReference type="Proteomes" id="UP000285961">
    <property type="component" value="Unassembled WGS sequence"/>
</dbReference>
<dbReference type="EMBL" id="QZKI01000014">
    <property type="protein sequence ID" value="RJP74533.1"/>
    <property type="molecule type" value="Genomic_DNA"/>
</dbReference>
<feature type="transmembrane region" description="Helical" evidence="8">
    <location>
        <begin position="308"/>
        <end position="334"/>
    </location>
</feature>
<feature type="transmembrane region" description="Helical" evidence="8">
    <location>
        <begin position="262"/>
        <end position="287"/>
    </location>
</feature>
<evidence type="ECO:0000256" key="7">
    <source>
        <dbReference type="ARBA" id="ARBA00023136"/>
    </source>
</evidence>
<dbReference type="GO" id="GO:0044874">
    <property type="term" value="P:lipoprotein localization to outer membrane"/>
    <property type="evidence" value="ECO:0007669"/>
    <property type="project" value="TreeGrafter"/>
</dbReference>
<protein>
    <submittedName>
        <fullName evidence="11">Lipoprotein-releasing ABC transporter permease subunit</fullName>
    </submittedName>
</protein>
<keyword evidence="6 8" id="KW-1133">Transmembrane helix</keyword>
<dbReference type="PANTHER" id="PTHR30489:SF0">
    <property type="entry name" value="LIPOPROTEIN-RELEASING SYSTEM TRANSMEMBRANE PROTEIN LOLE"/>
    <property type="match status" value="1"/>
</dbReference>
<evidence type="ECO:0000256" key="5">
    <source>
        <dbReference type="ARBA" id="ARBA00022692"/>
    </source>
</evidence>
<dbReference type="InterPro" id="IPR051447">
    <property type="entry name" value="Lipoprotein-release_system"/>
</dbReference>
<dbReference type="AlphaFoldDB" id="A0A419F7Z1"/>
<evidence type="ECO:0000256" key="4">
    <source>
        <dbReference type="ARBA" id="ARBA00022475"/>
    </source>
</evidence>
<evidence type="ECO:0000256" key="3">
    <source>
        <dbReference type="ARBA" id="ARBA00022448"/>
    </source>
</evidence>
<evidence type="ECO:0000259" key="9">
    <source>
        <dbReference type="Pfam" id="PF02687"/>
    </source>
</evidence>
<comment type="caution">
    <text evidence="11">The sequence shown here is derived from an EMBL/GenBank/DDBJ whole genome shotgun (WGS) entry which is preliminary data.</text>
</comment>
<evidence type="ECO:0000256" key="2">
    <source>
        <dbReference type="ARBA" id="ARBA00005236"/>
    </source>
</evidence>
<dbReference type="NCBIfam" id="TIGR02212">
    <property type="entry name" value="lolCE"/>
    <property type="match status" value="1"/>
</dbReference>
<evidence type="ECO:0000313" key="12">
    <source>
        <dbReference type="Proteomes" id="UP000285961"/>
    </source>
</evidence>
<keyword evidence="3" id="KW-0813">Transport</keyword>
<dbReference type="GO" id="GO:0098797">
    <property type="term" value="C:plasma membrane protein complex"/>
    <property type="evidence" value="ECO:0007669"/>
    <property type="project" value="TreeGrafter"/>
</dbReference>
<evidence type="ECO:0000256" key="1">
    <source>
        <dbReference type="ARBA" id="ARBA00004651"/>
    </source>
</evidence>
<dbReference type="PANTHER" id="PTHR30489">
    <property type="entry name" value="LIPOPROTEIN-RELEASING SYSTEM TRANSMEMBRANE PROTEIN LOLE"/>
    <property type="match status" value="1"/>
</dbReference>
<proteinExistence type="inferred from homology"/>
<keyword evidence="5 8" id="KW-0812">Transmembrane</keyword>
<comment type="subcellular location">
    <subcellularLocation>
        <location evidence="1">Cell membrane</location>
        <topology evidence="1">Multi-pass membrane protein</topology>
    </subcellularLocation>
</comment>
<gene>
    <name evidence="11" type="ORF">C4532_02355</name>
</gene>
<evidence type="ECO:0000256" key="8">
    <source>
        <dbReference type="SAM" id="Phobius"/>
    </source>
</evidence>
<feature type="transmembrane region" description="Helical" evidence="8">
    <location>
        <begin position="20"/>
        <end position="45"/>
    </location>
</feature>
<dbReference type="Pfam" id="PF12704">
    <property type="entry name" value="MacB_PCD"/>
    <property type="match status" value="1"/>
</dbReference>
<feature type="transmembrane region" description="Helical" evidence="8">
    <location>
        <begin position="372"/>
        <end position="392"/>
    </location>
</feature>
<keyword evidence="7 8" id="KW-0472">Membrane</keyword>